<evidence type="ECO:0000259" key="11">
    <source>
        <dbReference type="PROSITE" id="PS50986"/>
    </source>
</evidence>
<feature type="chain" id="PRO_5026831281" evidence="10">
    <location>
        <begin position="24"/>
        <end position="578"/>
    </location>
</feature>
<evidence type="ECO:0000256" key="7">
    <source>
        <dbReference type="ARBA" id="ARBA00023180"/>
    </source>
</evidence>
<sequence length="578" mass="65121">MLDGTRRVVPLILIVSILHRACGDNAIRASEKRHGGANDYQMCLESFDIHKDKIIRTQDSRDMGAKYLNVLDVDSRLDCLKYCCETERCDVFIFEEKKPSSCYLFQCGPLHDFKCKFTRHANYTSAVRTSYPIQNVQVEEEVRISQQEHELKSLRKSNEITSDYGFTETPVKSVVTQIAKVILTTSAPVKPACSRNQYECRTSGDCIAIYNVCDGIPQCADGSDEAADLVCPTEKPTVPPIIQAPRPPADILRYQQVIDQRKPLPPFYPRPEINPKAWDISNLAHQISQPQNMIYPDQPVEVPQMHTNYGSSGYHPPEWNYPPLYEPNKDPYVPANTIREQHMNPYEQQPHIFNHKGSSVIGNNEADRGPYMDSKHPYSPHFPSSNKAVWQENPVQFSPSVAPNSQHKQANDVGNLAIITTTPACDVSTSCDTSEEHKNELTNENKEPVQKEEKVNKYVTTHVKTSKQITEKPTLSASEIVVKHNHVKEVKDHKTVIVIEERAKAHERTDVIAEHLQIIENDVLKPKGAVVSLSLGLIATAITAALIVCRLRVVKRRGRCGHGPFAHDADYLVNGMYL</sequence>
<dbReference type="GeneID" id="112464143"/>
<keyword evidence="4 9" id="KW-1133">Transmembrane helix</keyword>
<comment type="caution">
    <text evidence="8">Lacks conserved residue(s) required for the propagation of feature annotation.</text>
</comment>
<evidence type="ECO:0000256" key="5">
    <source>
        <dbReference type="ARBA" id="ARBA00023136"/>
    </source>
</evidence>
<proteinExistence type="predicted"/>
<dbReference type="GO" id="GO:0016020">
    <property type="term" value="C:membrane"/>
    <property type="evidence" value="ECO:0007669"/>
    <property type="project" value="UniProtKB-SubCell"/>
</dbReference>
<keyword evidence="3 10" id="KW-0732">Signal</keyword>
<keyword evidence="12" id="KW-1185">Reference proteome</keyword>
<dbReference type="Pfam" id="PF00057">
    <property type="entry name" value="Ldl_recept_a"/>
    <property type="match status" value="1"/>
</dbReference>
<dbReference type="PANTHER" id="PTHR46876">
    <property type="entry name" value="LOW-DENSITY LIPOPROTEIN RECEPTOR-RELATED PROTEIN 11"/>
    <property type="match status" value="1"/>
</dbReference>
<dbReference type="PANTHER" id="PTHR46876:SF1">
    <property type="entry name" value="LOW-DENSITY LIPOPROTEIN RECEPTOR-RELATED PROTEIN 11"/>
    <property type="match status" value="1"/>
</dbReference>
<dbReference type="SMART" id="SM00765">
    <property type="entry name" value="MANEC"/>
    <property type="match status" value="1"/>
</dbReference>
<dbReference type="InterPro" id="IPR011106">
    <property type="entry name" value="MANSC_N"/>
</dbReference>
<dbReference type="InterPro" id="IPR002172">
    <property type="entry name" value="LDrepeatLR_classA_rpt"/>
</dbReference>
<dbReference type="InterPro" id="IPR036055">
    <property type="entry name" value="LDL_receptor-like_sf"/>
</dbReference>
<dbReference type="AlphaFoldDB" id="A0A6J1R1R7"/>
<dbReference type="Gene3D" id="4.10.400.10">
    <property type="entry name" value="Low-density Lipoprotein Receptor"/>
    <property type="match status" value="1"/>
</dbReference>
<evidence type="ECO:0000256" key="6">
    <source>
        <dbReference type="ARBA" id="ARBA00023157"/>
    </source>
</evidence>
<protein>
    <submittedName>
        <fullName evidence="13">Uncharacterized protein LOC112464143 isoform X1</fullName>
    </submittedName>
</protein>
<dbReference type="PROSITE" id="PS50068">
    <property type="entry name" value="LDLRA_2"/>
    <property type="match status" value="1"/>
</dbReference>
<dbReference type="SUPFAM" id="SSF57424">
    <property type="entry name" value="LDL receptor-like module"/>
    <property type="match status" value="1"/>
</dbReference>
<dbReference type="InterPro" id="IPR013980">
    <property type="entry name" value="MANSC_dom"/>
</dbReference>
<dbReference type="CDD" id="cd00112">
    <property type="entry name" value="LDLa"/>
    <property type="match status" value="1"/>
</dbReference>
<keyword evidence="2 9" id="KW-0812">Transmembrane</keyword>
<dbReference type="OrthoDB" id="10037294at2759"/>
<dbReference type="RefSeq" id="XP_024886745.1">
    <property type="nucleotide sequence ID" value="XM_025030977.1"/>
</dbReference>
<reference evidence="13" key="1">
    <citation type="submission" date="2025-08" db="UniProtKB">
        <authorList>
            <consortium name="RefSeq"/>
        </authorList>
    </citation>
    <scope>IDENTIFICATION</scope>
    <source>
        <tissue evidence="13">Whole body</tissue>
    </source>
</reference>
<feature type="transmembrane region" description="Helical" evidence="9">
    <location>
        <begin position="529"/>
        <end position="549"/>
    </location>
</feature>
<evidence type="ECO:0000256" key="3">
    <source>
        <dbReference type="ARBA" id="ARBA00022729"/>
    </source>
</evidence>
<comment type="subcellular location">
    <subcellularLocation>
        <location evidence="1">Membrane</location>
        <topology evidence="1">Single-pass type I membrane protein</topology>
    </subcellularLocation>
</comment>
<dbReference type="InterPro" id="IPR023415">
    <property type="entry name" value="LDLR_class-A_CS"/>
</dbReference>
<evidence type="ECO:0000256" key="9">
    <source>
        <dbReference type="SAM" id="Phobius"/>
    </source>
</evidence>
<organism evidence="12 13">
    <name type="scientific">Temnothorax curvispinosus</name>
    <dbReference type="NCBI Taxonomy" id="300111"/>
    <lineage>
        <taxon>Eukaryota</taxon>
        <taxon>Metazoa</taxon>
        <taxon>Ecdysozoa</taxon>
        <taxon>Arthropoda</taxon>
        <taxon>Hexapoda</taxon>
        <taxon>Insecta</taxon>
        <taxon>Pterygota</taxon>
        <taxon>Neoptera</taxon>
        <taxon>Endopterygota</taxon>
        <taxon>Hymenoptera</taxon>
        <taxon>Apocrita</taxon>
        <taxon>Aculeata</taxon>
        <taxon>Formicoidea</taxon>
        <taxon>Formicidae</taxon>
        <taxon>Myrmicinae</taxon>
        <taxon>Temnothorax</taxon>
    </lineage>
</organism>
<dbReference type="SMART" id="SM00192">
    <property type="entry name" value="LDLa"/>
    <property type="match status" value="1"/>
</dbReference>
<keyword evidence="6" id="KW-1015">Disulfide bond</keyword>
<accession>A0A6J1R1R7</accession>
<gene>
    <name evidence="13" type="primary">LOC112464143</name>
</gene>
<dbReference type="Pfam" id="PF07502">
    <property type="entry name" value="MANEC"/>
    <property type="match status" value="1"/>
</dbReference>
<evidence type="ECO:0000256" key="2">
    <source>
        <dbReference type="ARBA" id="ARBA00022692"/>
    </source>
</evidence>
<feature type="domain" description="MANSC" evidence="11">
    <location>
        <begin position="49"/>
        <end position="126"/>
    </location>
</feature>
<dbReference type="Proteomes" id="UP000504618">
    <property type="component" value="Unplaced"/>
</dbReference>
<dbReference type="PROSITE" id="PS50986">
    <property type="entry name" value="MANSC"/>
    <property type="match status" value="1"/>
</dbReference>
<evidence type="ECO:0000256" key="4">
    <source>
        <dbReference type="ARBA" id="ARBA00022989"/>
    </source>
</evidence>
<keyword evidence="5 9" id="KW-0472">Membrane</keyword>
<evidence type="ECO:0000313" key="13">
    <source>
        <dbReference type="RefSeq" id="XP_024886745.1"/>
    </source>
</evidence>
<dbReference type="PROSITE" id="PS01209">
    <property type="entry name" value="LDLRA_1"/>
    <property type="match status" value="1"/>
</dbReference>
<evidence type="ECO:0000256" key="8">
    <source>
        <dbReference type="PROSITE-ProRule" id="PRU00124"/>
    </source>
</evidence>
<evidence type="ECO:0000256" key="10">
    <source>
        <dbReference type="SAM" id="SignalP"/>
    </source>
</evidence>
<keyword evidence="7" id="KW-0325">Glycoprotein</keyword>
<feature type="signal peptide" evidence="10">
    <location>
        <begin position="1"/>
        <end position="23"/>
    </location>
</feature>
<evidence type="ECO:0000256" key="1">
    <source>
        <dbReference type="ARBA" id="ARBA00004479"/>
    </source>
</evidence>
<name>A0A6J1R1R7_9HYME</name>
<evidence type="ECO:0000313" key="12">
    <source>
        <dbReference type="Proteomes" id="UP000504618"/>
    </source>
</evidence>